<dbReference type="AlphaFoldDB" id="A0A8J2BML2"/>
<name>A0A8J2BML2_9BACT</name>
<gene>
    <name evidence="1" type="ORF">MPNT_10430</name>
</gene>
<dbReference type="EMBL" id="CAJNOB010000001">
    <property type="protein sequence ID" value="CAF0689913.1"/>
    <property type="molecule type" value="Genomic_DNA"/>
</dbReference>
<keyword evidence="2" id="KW-1185">Reference proteome</keyword>
<sequence>MAGIVVSNVNPVGTRSTWPTYKSADQRVKDRFVCDTWDLGTHNDVNASRNLTRISRSAV</sequence>
<reference evidence="1" key="1">
    <citation type="submission" date="2021-02" db="EMBL/GenBank/DDBJ databases">
        <authorList>
            <person name="Cremers G."/>
            <person name="Picone N."/>
        </authorList>
    </citation>
    <scope>NUCLEOTIDE SEQUENCE</scope>
    <source>
        <strain evidence="1">PQ17</strain>
    </source>
</reference>
<organism evidence="1 2">
    <name type="scientific">Candidatus Methylacidithermus pantelleriae</name>
    <dbReference type="NCBI Taxonomy" id="2744239"/>
    <lineage>
        <taxon>Bacteria</taxon>
        <taxon>Pseudomonadati</taxon>
        <taxon>Verrucomicrobiota</taxon>
        <taxon>Methylacidiphilae</taxon>
        <taxon>Methylacidiphilales</taxon>
        <taxon>Methylacidiphilaceae</taxon>
        <taxon>Candidatus Methylacidithermus</taxon>
    </lineage>
</organism>
<evidence type="ECO:0000313" key="1">
    <source>
        <dbReference type="EMBL" id="CAF0689913.1"/>
    </source>
</evidence>
<protein>
    <submittedName>
        <fullName evidence="1">Uncharacterized protein</fullName>
    </submittedName>
</protein>
<accession>A0A8J2BML2</accession>
<comment type="caution">
    <text evidence="1">The sequence shown here is derived from an EMBL/GenBank/DDBJ whole genome shotgun (WGS) entry which is preliminary data.</text>
</comment>
<evidence type="ECO:0000313" key="2">
    <source>
        <dbReference type="Proteomes" id="UP000663859"/>
    </source>
</evidence>
<proteinExistence type="predicted"/>
<dbReference type="Proteomes" id="UP000663859">
    <property type="component" value="Unassembled WGS sequence"/>
</dbReference>